<gene>
    <name evidence="12" type="ORF">B0H66DRAFT_513506</name>
</gene>
<evidence type="ECO:0000256" key="8">
    <source>
        <dbReference type="SAM" id="SignalP"/>
    </source>
</evidence>
<dbReference type="FunFam" id="2.60.40.420:FF:000036">
    <property type="entry name" value="L-ascorbate oxidase"/>
    <property type="match status" value="1"/>
</dbReference>
<evidence type="ECO:0000256" key="1">
    <source>
        <dbReference type="ARBA" id="ARBA00010609"/>
    </source>
</evidence>
<feature type="signal peptide" evidence="8">
    <location>
        <begin position="1"/>
        <end position="26"/>
    </location>
</feature>
<dbReference type="GO" id="GO:0016491">
    <property type="term" value="F:oxidoreductase activity"/>
    <property type="evidence" value="ECO:0007669"/>
    <property type="project" value="UniProtKB-KW"/>
</dbReference>
<feature type="domain" description="Plastocyanin-like" evidence="11">
    <location>
        <begin position="49"/>
        <end position="163"/>
    </location>
</feature>
<dbReference type="GO" id="GO:0005507">
    <property type="term" value="F:copper ion binding"/>
    <property type="evidence" value="ECO:0007669"/>
    <property type="project" value="InterPro"/>
</dbReference>
<dbReference type="EMBL" id="JAUEDM010000002">
    <property type="protein sequence ID" value="KAK3326870.1"/>
    <property type="molecule type" value="Genomic_DNA"/>
</dbReference>
<name>A0AAE0MC82_9PEZI</name>
<keyword evidence="3 8" id="KW-0732">Signal</keyword>
<keyword evidence="4" id="KW-0677">Repeat</keyword>
<dbReference type="AlphaFoldDB" id="A0AAE0MC82"/>
<reference evidence="12" key="1">
    <citation type="journal article" date="2023" name="Mol. Phylogenet. Evol.">
        <title>Genome-scale phylogeny and comparative genomics of the fungal order Sordariales.</title>
        <authorList>
            <person name="Hensen N."/>
            <person name="Bonometti L."/>
            <person name="Westerberg I."/>
            <person name="Brannstrom I.O."/>
            <person name="Guillou S."/>
            <person name="Cros-Aarteil S."/>
            <person name="Calhoun S."/>
            <person name="Haridas S."/>
            <person name="Kuo A."/>
            <person name="Mondo S."/>
            <person name="Pangilinan J."/>
            <person name="Riley R."/>
            <person name="LaButti K."/>
            <person name="Andreopoulos B."/>
            <person name="Lipzen A."/>
            <person name="Chen C."/>
            <person name="Yan M."/>
            <person name="Daum C."/>
            <person name="Ng V."/>
            <person name="Clum A."/>
            <person name="Steindorff A."/>
            <person name="Ohm R.A."/>
            <person name="Martin F."/>
            <person name="Silar P."/>
            <person name="Natvig D.O."/>
            <person name="Lalanne C."/>
            <person name="Gautier V."/>
            <person name="Ament-Velasquez S.L."/>
            <person name="Kruys A."/>
            <person name="Hutchinson M.I."/>
            <person name="Powell A.J."/>
            <person name="Barry K."/>
            <person name="Miller A.N."/>
            <person name="Grigoriev I.V."/>
            <person name="Debuchy R."/>
            <person name="Gladieux P."/>
            <person name="Hiltunen Thoren M."/>
            <person name="Johannesson H."/>
        </authorList>
    </citation>
    <scope>NUCLEOTIDE SEQUENCE</scope>
    <source>
        <strain evidence="12">CBS 118394</strain>
    </source>
</reference>
<dbReference type="InterPro" id="IPR045087">
    <property type="entry name" value="Cu-oxidase_fam"/>
</dbReference>
<evidence type="ECO:0000256" key="4">
    <source>
        <dbReference type="ARBA" id="ARBA00022737"/>
    </source>
</evidence>
<dbReference type="InterPro" id="IPR011707">
    <property type="entry name" value="Cu-oxidase-like_N"/>
</dbReference>
<dbReference type="CDD" id="cd13898">
    <property type="entry name" value="CuRO_3_Abr2_like"/>
    <property type="match status" value="1"/>
</dbReference>
<evidence type="ECO:0000259" key="10">
    <source>
        <dbReference type="Pfam" id="PF07731"/>
    </source>
</evidence>
<evidence type="ECO:0000256" key="3">
    <source>
        <dbReference type="ARBA" id="ARBA00022729"/>
    </source>
</evidence>
<protein>
    <submittedName>
        <fullName evidence="12">Multicopper oxidase</fullName>
    </submittedName>
</protein>
<dbReference type="InterPro" id="IPR001117">
    <property type="entry name" value="Cu-oxidase_2nd"/>
</dbReference>
<evidence type="ECO:0000259" key="11">
    <source>
        <dbReference type="Pfam" id="PF07732"/>
    </source>
</evidence>
<evidence type="ECO:0000256" key="5">
    <source>
        <dbReference type="ARBA" id="ARBA00023002"/>
    </source>
</evidence>
<dbReference type="Pfam" id="PF00394">
    <property type="entry name" value="Cu-oxidase"/>
    <property type="match status" value="1"/>
</dbReference>
<evidence type="ECO:0000256" key="7">
    <source>
        <dbReference type="ARBA" id="ARBA00023180"/>
    </source>
</evidence>
<proteinExistence type="inferred from homology"/>
<dbReference type="CDD" id="cd13850">
    <property type="entry name" value="CuRO_1_Abr2_like"/>
    <property type="match status" value="1"/>
</dbReference>
<keyword evidence="5" id="KW-0560">Oxidoreductase</keyword>
<accession>A0AAE0MC82</accession>
<feature type="domain" description="Plastocyanin-like" evidence="10">
    <location>
        <begin position="492"/>
        <end position="610"/>
    </location>
</feature>
<dbReference type="PANTHER" id="PTHR11709">
    <property type="entry name" value="MULTI-COPPER OXIDASE"/>
    <property type="match status" value="1"/>
</dbReference>
<feature type="chain" id="PRO_5041931540" evidence="8">
    <location>
        <begin position="27"/>
        <end position="626"/>
    </location>
</feature>
<dbReference type="Proteomes" id="UP001283341">
    <property type="component" value="Unassembled WGS sequence"/>
</dbReference>
<evidence type="ECO:0000313" key="13">
    <source>
        <dbReference type="Proteomes" id="UP001283341"/>
    </source>
</evidence>
<organism evidence="12 13">
    <name type="scientific">Apodospora peruviana</name>
    <dbReference type="NCBI Taxonomy" id="516989"/>
    <lineage>
        <taxon>Eukaryota</taxon>
        <taxon>Fungi</taxon>
        <taxon>Dikarya</taxon>
        <taxon>Ascomycota</taxon>
        <taxon>Pezizomycotina</taxon>
        <taxon>Sordariomycetes</taxon>
        <taxon>Sordariomycetidae</taxon>
        <taxon>Sordariales</taxon>
        <taxon>Lasiosphaeriaceae</taxon>
        <taxon>Apodospora</taxon>
    </lineage>
</organism>
<dbReference type="Pfam" id="PF07732">
    <property type="entry name" value="Cu-oxidase_3"/>
    <property type="match status" value="1"/>
</dbReference>
<dbReference type="InterPro" id="IPR011706">
    <property type="entry name" value="Cu-oxidase_C"/>
</dbReference>
<evidence type="ECO:0000256" key="6">
    <source>
        <dbReference type="ARBA" id="ARBA00023008"/>
    </source>
</evidence>
<evidence type="ECO:0000259" key="9">
    <source>
        <dbReference type="Pfam" id="PF00394"/>
    </source>
</evidence>
<dbReference type="PROSITE" id="PS00080">
    <property type="entry name" value="MULTICOPPER_OXIDASE2"/>
    <property type="match status" value="1"/>
</dbReference>
<dbReference type="CDD" id="cd13876">
    <property type="entry name" value="CuRO_2_Abr2_like"/>
    <property type="match status" value="1"/>
</dbReference>
<comment type="similarity">
    <text evidence="1">Belongs to the multicopper oxidase family.</text>
</comment>
<keyword evidence="6" id="KW-0186">Copper</keyword>
<keyword evidence="7" id="KW-0325">Glycoprotein</keyword>
<feature type="domain" description="Plastocyanin-like" evidence="9">
    <location>
        <begin position="193"/>
        <end position="381"/>
    </location>
</feature>
<dbReference type="InterPro" id="IPR002355">
    <property type="entry name" value="Cu_oxidase_Cu_BS"/>
</dbReference>
<dbReference type="InterPro" id="IPR008972">
    <property type="entry name" value="Cupredoxin"/>
</dbReference>
<dbReference type="SUPFAM" id="SSF49503">
    <property type="entry name" value="Cupredoxins"/>
    <property type="match status" value="3"/>
</dbReference>
<dbReference type="Pfam" id="PF07731">
    <property type="entry name" value="Cu-oxidase_2"/>
    <property type="match status" value="1"/>
</dbReference>
<evidence type="ECO:0000256" key="2">
    <source>
        <dbReference type="ARBA" id="ARBA00022723"/>
    </source>
</evidence>
<dbReference type="PANTHER" id="PTHR11709:SF488">
    <property type="entry name" value="LACCASE-RELATED"/>
    <property type="match status" value="1"/>
</dbReference>
<sequence>MHNPLMGTARMGQIVLTALLSSSCFASVPSGPLSPIQSRHHSKHFELTLTWQTHAPDGFAREMILTNGQFPGPLLEMDEGDEVVVVVHNKMPFNTTLHFHGIEQHLTPWSDGVPGVTQRQIQPSRSFTYKWTATNYGSYWYHAHHRGQLDDGMYGPILIHPKKQLLSPFGLIAKGDQKTLWAIEKAAANPKQVLLSDFRHFTSEEVQELTVASNLELPCYDSVLINGKGNVDCWSAEKLASLVRPDQAFLLQAANVTSMTAKGCLPLKVLTTVLSPGAPTNVSGIPPELFDVCTPTTGSKEIITIEKKSCEKVKWVALDLVATFGLLTATFSIDETPMYVYAVDGEYIEPQLVQAISLTNGDRFSVLVRLTTLGDYTMRVASTAAIQFLAAHGTLSVKSPDTKNSPPTSPRESIPYINDGGDPLSPNVTFFNQTVQKPFPPEPIPQKADKTYKLHLRLVGPGWAVNETPFPLSEDNNMGQPTLFQPPLAGIDNKNLTITTENGTWVDLVFITATIPMPAHPIHKHGNKMRMIGFGGGDFKWDSVDEAIKDVPENFNLVDPPKRDGFATPQAVTGPTWMAVRYQVTNPGAWLLHCHIQSHFLLGMSMVIRDGVDAWPVVPGEYLAMA</sequence>
<reference evidence="12" key="2">
    <citation type="submission" date="2023-06" db="EMBL/GenBank/DDBJ databases">
        <authorList>
            <consortium name="Lawrence Berkeley National Laboratory"/>
            <person name="Haridas S."/>
            <person name="Hensen N."/>
            <person name="Bonometti L."/>
            <person name="Westerberg I."/>
            <person name="Brannstrom I.O."/>
            <person name="Guillou S."/>
            <person name="Cros-Aarteil S."/>
            <person name="Calhoun S."/>
            <person name="Kuo A."/>
            <person name="Mondo S."/>
            <person name="Pangilinan J."/>
            <person name="Riley R."/>
            <person name="Labutti K."/>
            <person name="Andreopoulos B."/>
            <person name="Lipzen A."/>
            <person name="Chen C."/>
            <person name="Yanf M."/>
            <person name="Daum C."/>
            <person name="Ng V."/>
            <person name="Clum A."/>
            <person name="Steindorff A."/>
            <person name="Ohm R."/>
            <person name="Martin F."/>
            <person name="Silar P."/>
            <person name="Natvig D."/>
            <person name="Lalanne C."/>
            <person name="Gautier V."/>
            <person name="Ament-Velasquez S.L."/>
            <person name="Kruys A."/>
            <person name="Hutchinson M.I."/>
            <person name="Powell A.J."/>
            <person name="Barry K."/>
            <person name="Miller A.N."/>
            <person name="Grigoriev I.V."/>
            <person name="Debuchy R."/>
            <person name="Gladieux P."/>
            <person name="Thoren M.H."/>
            <person name="Johannesson H."/>
        </authorList>
    </citation>
    <scope>NUCLEOTIDE SEQUENCE</scope>
    <source>
        <strain evidence="12">CBS 118394</strain>
    </source>
</reference>
<dbReference type="Gene3D" id="2.60.40.420">
    <property type="entry name" value="Cupredoxins - blue copper proteins"/>
    <property type="match status" value="3"/>
</dbReference>
<evidence type="ECO:0000313" key="12">
    <source>
        <dbReference type="EMBL" id="KAK3326870.1"/>
    </source>
</evidence>
<keyword evidence="2" id="KW-0479">Metal-binding</keyword>
<keyword evidence="13" id="KW-1185">Reference proteome</keyword>
<comment type="caution">
    <text evidence="12">The sequence shown here is derived from an EMBL/GenBank/DDBJ whole genome shotgun (WGS) entry which is preliminary data.</text>
</comment>